<sequence length="565" mass="63769">MDIAGLLPPIYEDVVYGENDDVQQRYFETCSITMLQAMTAKEKRQVSLEEEKNIRNSNGLRLLPVTEEESNDSEQNEGFEGNSQYDEIGTDLSVENNVHNSNLINRPDLEVIHEASVFDDSVGHLRYFINDEGSSSGKSPPQTAMGIENDPLVRHWVNLCTENIQQKKELDMELMGYGGNAGVTWEECANRRLQQLQKEQIRLEQEIQKESQFLSVVPGGYKLVQDLRDQLRNIYRESMPCYSDRTTVNDGGRMKEQVPEQKDQIPFEPKDLDQTVHANRLETRKEKAGNKNTSHQIVQEAFSLSENNAVETKTCHRRRKVHDDVKREATLKCGNKKFLNEPKPKSNTVTNGHVKLHLPPLMSSKQTSARSFSPQMSKSVCGLPDIHASKKMSINEETISSASESSQVPSRKASPLRSLNQKLPEIKSANRNSASPMTNQARTAKGGQITPHILSPLVSIPKSSKEIRNFFQAPKRITMSKKLQVSNAHHYDILIIEHSNQERNLSANCVPQTKANGPLPPLKKVTPEQQCRCSEVKVVKNEVSGLSKKSKRDDKKSTCRRNGHH</sequence>
<feature type="region of interest" description="Disordered" evidence="2">
    <location>
        <begin position="397"/>
        <end position="450"/>
    </location>
</feature>
<keyword evidence="1" id="KW-0175">Coiled coil</keyword>
<evidence type="ECO:0000313" key="4">
    <source>
        <dbReference type="Proteomes" id="UP000005408"/>
    </source>
</evidence>
<feature type="region of interest" description="Disordered" evidence="2">
    <location>
        <begin position="57"/>
        <end position="85"/>
    </location>
</feature>
<protein>
    <submittedName>
        <fullName evidence="3">Uncharacterized protein</fullName>
    </submittedName>
</protein>
<feature type="compositionally biased region" description="Acidic residues" evidence="2">
    <location>
        <begin position="66"/>
        <end position="77"/>
    </location>
</feature>
<evidence type="ECO:0000313" key="3">
    <source>
        <dbReference type="EnsemblMetazoa" id="G26253.1:cds"/>
    </source>
</evidence>
<dbReference type="Proteomes" id="UP000005408">
    <property type="component" value="Unassembled WGS sequence"/>
</dbReference>
<reference evidence="3" key="1">
    <citation type="submission" date="2022-08" db="UniProtKB">
        <authorList>
            <consortium name="EnsemblMetazoa"/>
        </authorList>
    </citation>
    <scope>IDENTIFICATION</scope>
    <source>
        <strain evidence="3">05x7-T-G4-1.051#20</strain>
    </source>
</reference>
<feature type="coiled-coil region" evidence="1">
    <location>
        <begin position="186"/>
        <end position="213"/>
    </location>
</feature>
<evidence type="ECO:0000256" key="1">
    <source>
        <dbReference type="SAM" id="Coils"/>
    </source>
</evidence>
<keyword evidence="4" id="KW-1185">Reference proteome</keyword>
<evidence type="ECO:0000256" key="2">
    <source>
        <dbReference type="SAM" id="MobiDB-lite"/>
    </source>
</evidence>
<organism evidence="3 4">
    <name type="scientific">Magallana gigas</name>
    <name type="common">Pacific oyster</name>
    <name type="synonym">Crassostrea gigas</name>
    <dbReference type="NCBI Taxonomy" id="29159"/>
    <lineage>
        <taxon>Eukaryota</taxon>
        <taxon>Metazoa</taxon>
        <taxon>Spiralia</taxon>
        <taxon>Lophotrochozoa</taxon>
        <taxon>Mollusca</taxon>
        <taxon>Bivalvia</taxon>
        <taxon>Autobranchia</taxon>
        <taxon>Pteriomorphia</taxon>
        <taxon>Ostreida</taxon>
        <taxon>Ostreoidea</taxon>
        <taxon>Ostreidae</taxon>
        <taxon>Magallana</taxon>
    </lineage>
</organism>
<feature type="region of interest" description="Disordered" evidence="2">
    <location>
        <begin position="542"/>
        <end position="565"/>
    </location>
</feature>
<dbReference type="AlphaFoldDB" id="A0A8W8L7D2"/>
<proteinExistence type="predicted"/>
<dbReference type="EnsemblMetazoa" id="G26253.1">
    <property type="protein sequence ID" value="G26253.1:cds"/>
    <property type="gene ID" value="G26253"/>
</dbReference>
<feature type="compositionally biased region" description="Polar residues" evidence="2">
    <location>
        <begin position="397"/>
        <end position="409"/>
    </location>
</feature>
<feature type="compositionally biased region" description="Polar residues" evidence="2">
    <location>
        <begin position="429"/>
        <end position="442"/>
    </location>
</feature>
<name>A0A8W8L7D2_MAGGI</name>
<accession>A0A8W8L7D2</accession>